<keyword evidence="2" id="KW-1185">Reference proteome</keyword>
<dbReference type="Gene3D" id="3.30.2000.30">
    <property type="match status" value="1"/>
</dbReference>
<reference evidence="1 2" key="1">
    <citation type="journal article" date="2012" name="J. Bacteriol.">
        <title>Draft Genome Sequence of Mesorhizobium alhagi CCNWXJ12-2T, a Novel Salt-Resistant Species Isolated from the Desert of Northwestern China.</title>
        <authorList>
            <person name="Zhou M."/>
            <person name="Chen W."/>
            <person name="Chen H."/>
            <person name="Wei G."/>
        </authorList>
    </citation>
    <scope>NUCLEOTIDE SEQUENCE [LARGE SCALE GENOMIC DNA]</scope>
    <source>
        <strain evidence="1 2">CCNWXJ12-2</strain>
    </source>
</reference>
<dbReference type="OrthoDB" id="7630456at2"/>
<evidence type="ECO:0008006" key="3">
    <source>
        <dbReference type="Google" id="ProtNLM"/>
    </source>
</evidence>
<dbReference type="Pfam" id="PF11367">
    <property type="entry name" value="Tail_completion_gp17"/>
    <property type="match status" value="1"/>
</dbReference>
<dbReference type="PATRIC" id="fig|1107882.3.peg.2565"/>
<dbReference type="AlphaFoldDB" id="H0HR39"/>
<evidence type="ECO:0000313" key="2">
    <source>
        <dbReference type="Proteomes" id="UP000003250"/>
    </source>
</evidence>
<evidence type="ECO:0000313" key="1">
    <source>
        <dbReference type="EMBL" id="EHK56819.1"/>
    </source>
</evidence>
<dbReference type="InterPro" id="IPR021508">
    <property type="entry name" value="Gp17-like"/>
</dbReference>
<dbReference type="InterPro" id="IPR053745">
    <property type="entry name" value="Viral_Tail_Comp_sf"/>
</dbReference>
<dbReference type="EMBL" id="AHAM01000098">
    <property type="protein sequence ID" value="EHK56819.1"/>
    <property type="molecule type" value="Genomic_DNA"/>
</dbReference>
<accession>H0HR39</accession>
<dbReference type="Proteomes" id="UP000003250">
    <property type="component" value="Unassembled WGS sequence"/>
</dbReference>
<organism evidence="1 2">
    <name type="scientific">Mesorhizobium alhagi CCNWXJ12-2</name>
    <dbReference type="NCBI Taxonomy" id="1107882"/>
    <lineage>
        <taxon>Bacteria</taxon>
        <taxon>Pseudomonadati</taxon>
        <taxon>Pseudomonadota</taxon>
        <taxon>Alphaproteobacteria</taxon>
        <taxon>Hyphomicrobiales</taxon>
        <taxon>Phyllobacteriaceae</taxon>
        <taxon>Allomesorhizobium</taxon>
    </lineage>
</organism>
<dbReference type="RefSeq" id="WP_008836249.1">
    <property type="nucleotide sequence ID" value="NZ_AHAM01000098.1"/>
</dbReference>
<gene>
    <name evidence="1" type="ORF">MAXJ12_13111</name>
</gene>
<protein>
    <recommendedName>
        <fullName evidence="3">DUF3168 domain-containing protein</fullName>
    </recommendedName>
</protein>
<name>H0HR39_9HYPH</name>
<sequence length="140" mass="15401">MTSPAKELQGAIVSRLKADATVTALVEQRIYDHVPRSTTGDVSATFPFVGIANWQEISDDADCINGYQIFVDLDCWSRSVGFPQVHDLADAVRAALSDAEFALSANALVYFECRENRTFRDPDGLSSHAILTFEAFVEQP</sequence>
<proteinExistence type="predicted"/>